<reference evidence="7 8" key="1">
    <citation type="submission" date="2023-01" db="EMBL/GenBank/DDBJ databases">
        <title>Analysis of 21 Apiospora genomes using comparative genomics revels a genus with tremendous synthesis potential of carbohydrate active enzymes and secondary metabolites.</title>
        <authorList>
            <person name="Sorensen T."/>
        </authorList>
    </citation>
    <scope>NUCLEOTIDE SEQUENCE [LARGE SCALE GENOMIC DNA]</scope>
    <source>
        <strain evidence="7 8">CBS 117206</strain>
    </source>
</reference>
<keyword evidence="3" id="KW-0863">Zinc-finger</keyword>
<evidence type="ECO:0000256" key="4">
    <source>
        <dbReference type="ARBA" id="ARBA00022833"/>
    </source>
</evidence>
<keyword evidence="4" id="KW-0862">Zinc</keyword>
<dbReference type="PANTHER" id="PTHR46481:SF10">
    <property type="entry name" value="ZINC FINGER BED DOMAIN-CONTAINING PROTEIN 39"/>
    <property type="match status" value="1"/>
</dbReference>
<dbReference type="PANTHER" id="PTHR46481">
    <property type="entry name" value="ZINC FINGER BED DOMAIN-CONTAINING PROTEIN 4"/>
    <property type="match status" value="1"/>
</dbReference>
<feature type="region of interest" description="Disordered" evidence="6">
    <location>
        <begin position="682"/>
        <end position="709"/>
    </location>
</feature>
<feature type="compositionally biased region" description="Acidic residues" evidence="6">
    <location>
        <begin position="697"/>
        <end position="709"/>
    </location>
</feature>
<sequence length="729" mass="84242">MATSSCHSEAMVTSRVFTASELLPPIPSLDAFTGIVESPVPRPSSTLPKTHDEPICHERLFHHFRGYVWTEKVKDTLSWAWDYGYDIQNMKKRIWVCHKCIIQNNPKPRGIAWKGLQNAMDHLFESHLIRAPAGKTKSQKQIRSERNRHQPAVATIVTKMGLDIKQPREQLLANTYIKNFDRTQFQRLLVEWVIASNLSFESIEDDRLRAIFSYLNPSVEVQNALISADTVRSRIASQFELHFEKVAATIRTSPGLVHFSFDGWRSSNRKSLYGVCCFFRNVKNQPCKVVLGLPELTKRHIGSNIADKVIALIDEYGLSHKVGYFTLDNADNNDTAMRVIGNTYNFDGPSRRGRCFGHILNLSAKALLFGKDSEAFEGQLSDMEALSQAEWDLWRRRGPVGKLHNIIVDIHRSDRLTNLLRDIQLADIATLPTSQGRSRKPLSVVVDNDTRWLSQLYMIRRALELRDCLDILVIKYKAQFIEENISKRTHQLRKSATLPRICKDENLLSSQDWETLQHVHTFLGFYEDAVKVLEGDGITRKRKRGFSGSYGNVWDVIQGFEFLLAKLEDGKIAAENFPGSEHFKFGINNAWMKLDSYYNMLDETPIYYAALALHPAFRWRWFEKQWKSRPDWVNNAKRKVQEVWDHEYRDREDGLTRVVPAKGAREEPPRKRQRLYLNSFQQFSEGGRERPTSQDSSENDDPYDSFDFDDEYEEWQQTKDKTDLDVGGV</sequence>
<gene>
    <name evidence="7" type="ORF">PG999_004335</name>
</gene>
<comment type="subcellular location">
    <subcellularLocation>
        <location evidence="1">Nucleus</location>
    </subcellularLocation>
</comment>
<dbReference type="GO" id="GO:0008270">
    <property type="term" value="F:zinc ion binding"/>
    <property type="evidence" value="ECO:0007669"/>
    <property type="project" value="UniProtKB-KW"/>
</dbReference>
<keyword evidence="5" id="KW-0539">Nucleus</keyword>
<name>A0AAW0QZ03_9PEZI</name>
<evidence type="ECO:0000256" key="6">
    <source>
        <dbReference type="SAM" id="MobiDB-lite"/>
    </source>
</evidence>
<evidence type="ECO:0000313" key="8">
    <source>
        <dbReference type="Proteomes" id="UP001392437"/>
    </source>
</evidence>
<evidence type="ECO:0000256" key="1">
    <source>
        <dbReference type="ARBA" id="ARBA00004123"/>
    </source>
</evidence>
<proteinExistence type="predicted"/>
<dbReference type="Proteomes" id="UP001392437">
    <property type="component" value="Unassembled WGS sequence"/>
</dbReference>
<dbReference type="InterPro" id="IPR052035">
    <property type="entry name" value="ZnF_BED_domain_contain"/>
</dbReference>
<evidence type="ECO:0000256" key="3">
    <source>
        <dbReference type="ARBA" id="ARBA00022771"/>
    </source>
</evidence>
<dbReference type="AlphaFoldDB" id="A0AAW0QZ03"/>
<evidence type="ECO:0000313" key="7">
    <source>
        <dbReference type="EMBL" id="KAK8120215.1"/>
    </source>
</evidence>
<accession>A0AAW0QZ03</accession>
<organism evidence="7 8">
    <name type="scientific">Apiospora kogelbergensis</name>
    <dbReference type="NCBI Taxonomy" id="1337665"/>
    <lineage>
        <taxon>Eukaryota</taxon>
        <taxon>Fungi</taxon>
        <taxon>Dikarya</taxon>
        <taxon>Ascomycota</taxon>
        <taxon>Pezizomycotina</taxon>
        <taxon>Sordariomycetes</taxon>
        <taxon>Xylariomycetidae</taxon>
        <taxon>Amphisphaeriales</taxon>
        <taxon>Apiosporaceae</taxon>
        <taxon>Apiospora</taxon>
    </lineage>
</organism>
<comment type="caution">
    <text evidence="7">The sequence shown here is derived from an EMBL/GenBank/DDBJ whole genome shotgun (WGS) entry which is preliminary data.</text>
</comment>
<protein>
    <submittedName>
        <fullName evidence="7">Restless-like transposase</fullName>
    </submittedName>
</protein>
<evidence type="ECO:0000256" key="5">
    <source>
        <dbReference type="ARBA" id="ARBA00023242"/>
    </source>
</evidence>
<dbReference type="EMBL" id="JAQQWP010000004">
    <property type="protein sequence ID" value="KAK8120215.1"/>
    <property type="molecule type" value="Genomic_DNA"/>
</dbReference>
<keyword evidence="8" id="KW-1185">Reference proteome</keyword>
<keyword evidence="2" id="KW-0479">Metal-binding</keyword>
<dbReference type="GO" id="GO:0005634">
    <property type="term" value="C:nucleus"/>
    <property type="evidence" value="ECO:0007669"/>
    <property type="project" value="UniProtKB-SubCell"/>
</dbReference>
<dbReference type="InterPro" id="IPR012337">
    <property type="entry name" value="RNaseH-like_sf"/>
</dbReference>
<evidence type="ECO:0000256" key="2">
    <source>
        <dbReference type="ARBA" id="ARBA00022723"/>
    </source>
</evidence>
<dbReference type="SUPFAM" id="SSF53098">
    <property type="entry name" value="Ribonuclease H-like"/>
    <property type="match status" value="1"/>
</dbReference>